<dbReference type="KEGG" id="sgf:HEP81_04700"/>
<protein>
    <submittedName>
        <fullName evidence="1">Uncharacterized protein</fullName>
    </submittedName>
</protein>
<dbReference type="GeneID" id="91464250"/>
<gene>
    <name evidence="1" type="ORF">HEP81_04700</name>
</gene>
<organism evidence="1 2">
    <name type="scientific">Streptomyces griseofuscus</name>
    <dbReference type="NCBI Taxonomy" id="146922"/>
    <lineage>
        <taxon>Bacteria</taxon>
        <taxon>Bacillati</taxon>
        <taxon>Actinomycetota</taxon>
        <taxon>Actinomycetes</taxon>
        <taxon>Kitasatosporales</taxon>
        <taxon>Streptomycetaceae</taxon>
        <taxon>Streptomyces</taxon>
    </lineage>
</organism>
<evidence type="ECO:0000313" key="1">
    <source>
        <dbReference type="EMBL" id="QNT94972.1"/>
    </source>
</evidence>
<proteinExistence type="predicted"/>
<name>A0A7H1Q3U2_9ACTN</name>
<dbReference type="AlphaFoldDB" id="A0A7H1Q3U2"/>
<accession>A0A7H1Q3U2</accession>
<dbReference type="EMBL" id="CP051006">
    <property type="protein sequence ID" value="QNT94972.1"/>
    <property type="molecule type" value="Genomic_DNA"/>
</dbReference>
<dbReference type="Proteomes" id="UP000516422">
    <property type="component" value="Chromosome"/>
</dbReference>
<sequence length="152" mass="17664">MRYFRTSMQNTMGLCQYNVTPFTGPEIDAIEEYDDQVTLRAHFDLDTLLADVDGDTEDAFRRRAEELTRWHDALARLLTDPRLKTPGGGDDQEPYSPAVRRFLKFAADDYHRHRQGYEYAVTVWALGLQAPTGYPPETRHLKLASRELRLWD</sequence>
<reference evidence="1 2" key="1">
    <citation type="submission" date="2020-04" db="EMBL/GenBank/DDBJ databases">
        <title>Characterization and engineering of Streptomyces griseofuscus DSM40191 as a potential heterologous host for expression of BGCs.</title>
        <authorList>
            <person name="Gren T."/>
            <person name="Whitford C.M."/>
            <person name="Mohite O.S."/>
            <person name="Joergensen T.S."/>
            <person name="Nielsen J.B."/>
            <person name="Lee S.Y."/>
            <person name="Weber T."/>
        </authorList>
    </citation>
    <scope>NUCLEOTIDE SEQUENCE [LARGE SCALE GENOMIC DNA]</scope>
    <source>
        <strain evidence="1 2">DSM 40191</strain>
    </source>
</reference>
<dbReference type="RefSeq" id="WP_157854354.1">
    <property type="nucleotide sequence ID" value="NZ_CP051006.1"/>
</dbReference>
<evidence type="ECO:0000313" key="2">
    <source>
        <dbReference type="Proteomes" id="UP000516422"/>
    </source>
</evidence>